<keyword evidence="1" id="KW-1133">Transmembrane helix</keyword>
<dbReference type="Proteomes" id="UP000799118">
    <property type="component" value="Unassembled WGS sequence"/>
</dbReference>
<proteinExistence type="predicted"/>
<keyword evidence="3" id="KW-1185">Reference proteome</keyword>
<organism evidence="2 3">
    <name type="scientific">Gymnopus androsaceus JB14</name>
    <dbReference type="NCBI Taxonomy" id="1447944"/>
    <lineage>
        <taxon>Eukaryota</taxon>
        <taxon>Fungi</taxon>
        <taxon>Dikarya</taxon>
        <taxon>Basidiomycota</taxon>
        <taxon>Agaricomycotina</taxon>
        <taxon>Agaricomycetes</taxon>
        <taxon>Agaricomycetidae</taxon>
        <taxon>Agaricales</taxon>
        <taxon>Marasmiineae</taxon>
        <taxon>Omphalotaceae</taxon>
        <taxon>Gymnopus</taxon>
    </lineage>
</organism>
<sequence length="61" mass="7251">MSRQRLLYLNTLIPPLGSTQLNFQLPIRRTNRELKRPEFFHIFPVILDILLVALHPVRTNE</sequence>
<gene>
    <name evidence="2" type="ORF">BT96DRAFT_314409</name>
</gene>
<evidence type="ECO:0000313" key="2">
    <source>
        <dbReference type="EMBL" id="KAE9405683.1"/>
    </source>
</evidence>
<dbReference type="AlphaFoldDB" id="A0A6A4I749"/>
<protein>
    <submittedName>
        <fullName evidence="2">Uncharacterized protein</fullName>
    </submittedName>
</protein>
<keyword evidence="1" id="KW-0812">Transmembrane</keyword>
<accession>A0A6A4I749</accession>
<evidence type="ECO:0000256" key="1">
    <source>
        <dbReference type="SAM" id="Phobius"/>
    </source>
</evidence>
<evidence type="ECO:0000313" key="3">
    <source>
        <dbReference type="Proteomes" id="UP000799118"/>
    </source>
</evidence>
<keyword evidence="1" id="KW-0472">Membrane</keyword>
<name>A0A6A4I749_9AGAR</name>
<feature type="transmembrane region" description="Helical" evidence="1">
    <location>
        <begin position="39"/>
        <end position="57"/>
    </location>
</feature>
<reference evidence="2" key="1">
    <citation type="journal article" date="2019" name="Environ. Microbiol.">
        <title>Fungal ecological strategies reflected in gene transcription - a case study of two litter decomposers.</title>
        <authorList>
            <person name="Barbi F."/>
            <person name="Kohler A."/>
            <person name="Barry K."/>
            <person name="Baskaran P."/>
            <person name="Daum C."/>
            <person name="Fauchery L."/>
            <person name="Ihrmark K."/>
            <person name="Kuo A."/>
            <person name="LaButti K."/>
            <person name="Lipzen A."/>
            <person name="Morin E."/>
            <person name="Grigoriev I.V."/>
            <person name="Henrissat B."/>
            <person name="Lindahl B."/>
            <person name="Martin F."/>
        </authorList>
    </citation>
    <scope>NUCLEOTIDE SEQUENCE</scope>
    <source>
        <strain evidence="2">JB14</strain>
    </source>
</reference>
<dbReference type="EMBL" id="ML769407">
    <property type="protein sequence ID" value="KAE9405683.1"/>
    <property type="molecule type" value="Genomic_DNA"/>
</dbReference>